<protein>
    <submittedName>
        <fullName evidence="1">Uncharacterized protein</fullName>
    </submittedName>
</protein>
<comment type="caution">
    <text evidence="1">The sequence shown here is derived from an EMBL/GenBank/DDBJ whole genome shotgun (WGS) entry which is preliminary data.</text>
</comment>
<accession>A0A7W6RAS5</accession>
<keyword evidence="2" id="KW-1185">Reference proteome</keyword>
<name>A0A7W6RAS5_9PROT</name>
<evidence type="ECO:0000313" key="1">
    <source>
        <dbReference type="EMBL" id="MBB4265042.1"/>
    </source>
</evidence>
<dbReference type="RefSeq" id="WP_184042658.1">
    <property type="nucleotide sequence ID" value="NZ_JACIGK010000003.1"/>
</dbReference>
<proteinExistence type="predicted"/>
<dbReference type="EMBL" id="JACIGK010000003">
    <property type="protein sequence ID" value="MBB4265042.1"/>
    <property type="molecule type" value="Genomic_DNA"/>
</dbReference>
<gene>
    <name evidence="1" type="ORF">GGD89_000653</name>
</gene>
<reference evidence="1 2" key="1">
    <citation type="submission" date="2020-08" db="EMBL/GenBank/DDBJ databases">
        <title>Genome sequencing of Purple Non-Sulfur Bacteria from various extreme environments.</title>
        <authorList>
            <person name="Mayer M."/>
        </authorList>
    </citation>
    <scope>NUCLEOTIDE SEQUENCE [LARGE SCALE GENOMIC DNA]</scope>
    <source>
        <strain evidence="1 2">JA131</strain>
    </source>
</reference>
<sequence>MVGGSSAARAPSTGTLPSMIRAGDIMIKHRHGLGMTGVAIQIGQVFSKGKSKFIHAGIACSPTEIIEMSGDGLHRNSLTGGNAIYTYDVFRCGLSGIRAGAAETAIMLYEGVRAGGFDLPYTIKGAAKSLGRGTAVSSQDRINIALDNLLAGGSKAFFCSGHVVYCYLVAMEQANIAVQGSFPLQSMQGMFGYESISYNPSYLHDHLSKNSNFGFMGTFQGCRFLRL</sequence>
<dbReference type="AlphaFoldDB" id="A0A7W6RAS5"/>
<organism evidence="1 2">
    <name type="scientific">Roseospira visakhapatnamensis</name>
    <dbReference type="NCBI Taxonomy" id="390880"/>
    <lineage>
        <taxon>Bacteria</taxon>
        <taxon>Pseudomonadati</taxon>
        <taxon>Pseudomonadota</taxon>
        <taxon>Alphaproteobacteria</taxon>
        <taxon>Rhodospirillales</taxon>
        <taxon>Rhodospirillaceae</taxon>
        <taxon>Roseospira</taxon>
    </lineage>
</organism>
<evidence type="ECO:0000313" key="2">
    <source>
        <dbReference type="Proteomes" id="UP000554286"/>
    </source>
</evidence>
<dbReference type="Proteomes" id="UP000554286">
    <property type="component" value="Unassembled WGS sequence"/>
</dbReference>